<dbReference type="PROSITE" id="PS00141">
    <property type="entry name" value="ASP_PROTEASE"/>
    <property type="match status" value="2"/>
</dbReference>
<evidence type="ECO:0000256" key="2">
    <source>
        <dbReference type="ARBA" id="ARBA00007447"/>
    </source>
</evidence>
<feature type="active site" evidence="10">
    <location>
        <position position="305"/>
    </location>
</feature>
<evidence type="ECO:0000256" key="3">
    <source>
        <dbReference type="ARBA" id="ARBA00022554"/>
    </source>
</evidence>
<dbReference type="InterPro" id="IPR021109">
    <property type="entry name" value="Peptidase_aspartic_dom_sf"/>
</dbReference>
<reference evidence="15 16" key="1">
    <citation type="submission" date="2017-10" db="EMBL/GenBank/DDBJ databases">
        <title>A novel species of cold-tolerant Malassezia isolated from bats.</title>
        <authorList>
            <person name="Lorch J.M."/>
            <person name="Palmer J.M."/>
            <person name="Vanderwolf K.J."/>
            <person name="Schmidt K.Z."/>
            <person name="Verant M.L."/>
            <person name="Weller T.J."/>
            <person name="Blehert D.S."/>
        </authorList>
    </citation>
    <scope>NUCLEOTIDE SEQUENCE [LARGE SCALE GENOMIC DNA]</scope>
    <source>
        <strain evidence="15 16">NWHC:44797-103</strain>
    </source>
</reference>
<dbReference type="InterPro" id="IPR001969">
    <property type="entry name" value="Aspartic_peptidase_AS"/>
</dbReference>
<evidence type="ECO:0000256" key="7">
    <source>
        <dbReference type="ARBA" id="ARBA00022801"/>
    </source>
</evidence>
<keyword evidence="4 12" id="KW-0645">Protease</keyword>
<feature type="active site" evidence="10">
    <location>
        <position position="123"/>
    </location>
</feature>
<accession>A0A2N1J7L1</accession>
<evidence type="ECO:0000256" key="11">
    <source>
        <dbReference type="PIRSR" id="PIRSR601461-2"/>
    </source>
</evidence>
<evidence type="ECO:0000313" key="16">
    <source>
        <dbReference type="Proteomes" id="UP000232875"/>
    </source>
</evidence>
<dbReference type="EMBL" id="KZ454994">
    <property type="protein sequence ID" value="PKI82548.1"/>
    <property type="molecule type" value="Genomic_DNA"/>
</dbReference>
<dbReference type="SUPFAM" id="SSF50630">
    <property type="entry name" value="Acid proteases"/>
    <property type="match status" value="1"/>
</dbReference>
<feature type="disulfide bond" evidence="11">
    <location>
        <begin position="136"/>
        <end position="141"/>
    </location>
</feature>
<evidence type="ECO:0000256" key="13">
    <source>
        <dbReference type="SAM" id="SignalP"/>
    </source>
</evidence>
<evidence type="ECO:0000256" key="12">
    <source>
        <dbReference type="RuleBase" id="RU000454"/>
    </source>
</evidence>
<dbReference type="PRINTS" id="PR00792">
    <property type="entry name" value="PEPSIN"/>
</dbReference>
<comment type="similarity">
    <text evidence="2 12">Belongs to the peptidase A1 family.</text>
</comment>
<dbReference type="Gene3D" id="2.40.70.10">
    <property type="entry name" value="Acid Proteases"/>
    <property type="match status" value="2"/>
</dbReference>
<dbReference type="FunFam" id="2.40.70.10:FF:000036">
    <property type="entry name" value="Vacuolar aspartic protease"/>
    <property type="match status" value="1"/>
</dbReference>
<name>A0A2N1J7L1_9BASI</name>
<dbReference type="PANTHER" id="PTHR47966">
    <property type="entry name" value="BETA-SITE APP-CLEAVING ENZYME, ISOFORM A-RELATED"/>
    <property type="match status" value="1"/>
</dbReference>
<dbReference type="AlphaFoldDB" id="A0A2N1J7L1"/>
<evidence type="ECO:0000259" key="14">
    <source>
        <dbReference type="PROSITE" id="PS51767"/>
    </source>
</evidence>
<sequence length="418" mass="45610">MHFSVAAIALALGVASLVDAGKFTAKLHKHPLSKENTLSTMAAQLDLLKAKYSTRAQRPFKLGGQLAEEFSEHYLEQPAPKSRAWLQQASEGHNVPLSDFLNAQYFADISLGNPPQNFKVVLDTGSANLWVPSESCMSISCFLHSKYDSSVSETYTKNGSSFAIEYGSGSMKGFVSNDDMRIGDIRLKGIDFAEATEEPGLAFLLGKFDGIMGLAYDTISVDKIVPPFYEMINQGLIDEKVFSFYLGSSEKDGGEATFGGVDESKFEGSIRYAPVRRRGYWEVALDKIKFGDDELVLENTGAAIDTGTSLIAMPTDVAEILNKEIGATRNMLGQYTVDCEKVAGLPDLTMTLNGESYILAPSDYILELQGICASAFMGLDLPEPIGPMWIVGDVFLRKFYTVYDLGRDAVGFAKAKRA</sequence>
<dbReference type="PANTHER" id="PTHR47966:SF51">
    <property type="entry name" value="BETA-SITE APP-CLEAVING ENZYME, ISOFORM A-RELATED"/>
    <property type="match status" value="1"/>
</dbReference>
<dbReference type="Pfam" id="PF00026">
    <property type="entry name" value="Asp"/>
    <property type="match status" value="1"/>
</dbReference>
<evidence type="ECO:0000256" key="6">
    <source>
        <dbReference type="ARBA" id="ARBA00022750"/>
    </source>
</evidence>
<dbReference type="STRING" id="2020962.A0A2N1J7L1"/>
<keyword evidence="6 12" id="KW-0064">Aspartyl protease</keyword>
<dbReference type="GO" id="GO:0005773">
    <property type="term" value="C:vacuole"/>
    <property type="evidence" value="ECO:0007669"/>
    <property type="project" value="UniProtKB-SubCell"/>
</dbReference>
<protein>
    <submittedName>
        <fullName evidence="15">Pep2p</fullName>
    </submittedName>
</protein>
<keyword evidence="7 12" id="KW-0378">Hydrolase</keyword>
<feature type="domain" description="Peptidase A1" evidence="14">
    <location>
        <begin position="105"/>
        <end position="413"/>
    </location>
</feature>
<dbReference type="OrthoDB" id="771136at2759"/>
<keyword evidence="16" id="KW-1185">Reference proteome</keyword>
<dbReference type="GO" id="GO:0006508">
    <property type="term" value="P:proteolysis"/>
    <property type="evidence" value="ECO:0007669"/>
    <property type="project" value="UniProtKB-KW"/>
</dbReference>
<dbReference type="InterPro" id="IPR033121">
    <property type="entry name" value="PEPTIDASE_A1"/>
</dbReference>
<gene>
    <name evidence="15" type="primary">PEP2</name>
    <name evidence="15" type="ORF">MVES_003448</name>
</gene>
<evidence type="ECO:0000256" key="10">
    <source>
        <dbReference type="PIRSR" id="PIRSR601461-1"/>
    </source>
</evidence>
<evidence type="ECO:0000256" key="9">
    <source>
        <dbReference type="ARBA" id="ARBA00023180"/>
    </source>
</evidence>
<keyword evidence="8 11" id="KW-1015">Disulfide bond</keyword>
<comment type="subcellular location">
    <subcellularLocation>
        <location evidence="1">Vacuole</location>
    </subcellularLocation>
</comment>
<keyword evidence="3" id="KW-0926">Vacuole</keyword>
<dbReference type="GO" id="GO:0004190">
    <property type="term" value="F:aspartic-type endopeptidase activity"/>
    <property type="evidence" value="ECO:0007669"/>
    <property type="project" value="UniProtKB-KW"/>
</dbReference>
<organism evidence="15 16">
    <name type="scientific">Malassezia vespertilionis</name>
    <dbReference type="NCBI Taxonomy" id="2020962"/>
    <lineage>
        <taxon>Eukaryota</taxon>
        <taxon>Fungi</taxon>
        <taxon>Dikarya</taxon>
        <taxon>Basidiomycota</taxon>
        <taxon>Ustilaginomycotina</taxon>
        <taxon>Malasseziomycetes</taxon>
        <taxon>Malasseziales</taxon>
        <taxon>Malasseziaceae</taxon>
        <taxon>Malassezia</taxon>
    </lineage>
</organism>
<keyword evidence="5 13" id="KW-0732">Signal</keyword>
<evidence type="ECO:0000256" key="1">
    <source>
        <dbReference type="ARBA" id="ARBA00004116"/>
    </source>
</evidence>
<feature type="signal peptide" evidence="13">
    <location>
        <begin position="1"/>
        <end position="20"/>
    </location>
</feature>
<feature type="chain" id="PRO_5014987825" evidence="13">
    <location>
        <begin position="21"/>
        <end position="418"/>
    </location>
</feature>
<keyword evidence="9" id="KW-0325">Glycoprotein</keyword>
<evidence type="ECO:0000256" key="5">
    <source>
        <dbReference type="ARBA" id="ARBA00022729"/>
    </source>
</evidence>
<evidence type="ECO:0000256" key="4">
    <source>
        <dbReference type="ARBA" id="ARBA00022670"/>
    </source>
</evidence>
<dbReference type="PROSITE" id="PS51767">
    <property type="entry name" value="PEPTIDASE_A1"/>
    <property type="match status" value="1"/>
</dbReference>
<dbReference type="FunFam" id="2.40.70.10:FF:000002">
    <property type="entry name" value="Vacuolar aspartic proteinase"/>
    <property type="match status" value="1"/>
</dbReference>
<dbReference type="InterPro" id="IPR001461">
    <property type="entry name" value="Aspartic_peptidase_A1"/>
</dbReference>
<evidence type="ECO:0000313" key="15">
    <source>
        <dbReference type="EMBL" id="PKI82548.1"/>
    </source>
</evidence>
<feature type="disulfide bond" evidence="11">
    <location>
        <begin position="339"/>
        <end position="372"/>
    </location>
</feature>
<dbReference type="Proteomes" id="UP000232875">
    <property type="component" value="Unassembled WGS sequence"/>
</dbReference>
<proteinExistence type="inferred from homology"/>
<evidence type="ECO:0000256" key="8">
    <source>
        <dbReference type="ARBA" id="ARBA00023157"/>
    </source>
</evidence>